<feature type="transmembrane region" description="Helical" evidence="6">
    <location>
        <begin position="97"/>
        <end position="115"/>
    </location>
</feature>
<accession>A0A3M6QSU3</accession>
<dbReference type="PANTHER" id="PTHR43370:SF2">
    <property type="entry name" value="ABC TRANSPORTER PERMEASE PROTEIN"/>
    <property type="match status" value="1"/>
</dbReference>
<keyword evidence="3 6" id="KW-0812">Transmembrane</keyword>
<dbReference type="InterPro" id="IPR001851">
    <property type="entry name" value="ABC_transp_permease"/>
</dbReference>
<feature type="transmembrane region" description="Helical" evidence="6">
    <location>
        <begin position="225"/>
        <end position="244"/>
    </location>
</feature>
<evidence type="ECO:0000256" key="4">
    <source>
        <dbReference type="ARBA" id="ARBA00022989"/>
    </source>
</evidence>
<name>A0A3M6QSU3_9BURK</name>
<feature type="transmembrane region" description="Helical" evidence="6">
    <location>
        <begin position="148"/>
        <end position="169"/>
    </location>
</feature>
<comment type="subcellular location">
    <subcellularLocation>
        <location evidence="1">Cell membrane</location>
        <topology evidence="1">Multi-pass membrane protein</topology>
    </subcellularLocation>
</comment>
<feature type="transmembrane region" description="Helical" evidence="6">
    <location>
        <begin position="251"/>
        <end position="273"/>
    </location>
</feature>
<dbReference type="PANTHER" id="PTHR43370">
    <property type="entry name" value="SUGAR ABC TRANSPORTER INTEGRAL MEMBRANE PROTEIN-RELATED"/>
    <property type="match status" value="1"/>
</dbReference>
<keyword evidence="4 6" id="KW-1133">Transmembrane helix</keyword>
<dbReference type="CDD" id="cd06580">
    <property type="entry name" value="TM_PBP1_transp_TpRbsC_like"/>
    <property type="match status" value="1"/>
</dbReference>
<reference evidence="7 8" key="1">
    <citation type="submission" date="2018-10" db="EMBL/GenBank/DDBJ databases">
        <title>Draft genome of Cortibacter populi DSM10536.</title>
        <authorList>
            <person name="Bernier A.-M."/>
            <person name="Bernard K."/>
        </authorList>
    </citation>
    <scope>NUCLEOTIDE SEQUENCE [LARGE SCALE GENOMIC DNA]</scope>
    <source>
        <strain evidence="7 8">DSM 105136</strain>
    </source>
</reference>
<organism evidence="7 8">
    <name type="scientific">Corticibacter populi</name>
    <dbReference type="NCBI Taxonomy" id="1550736"/>
    <lineage>
        <taxon>Bacteria</taxon>
        <taxon>Pseudomonadati</taxon>
        <taxon>Pseudomonadota</taxon>
        <taxon>Betaproteobacteria</taxon>
        <taxon>Burkholderiales</taxon>
        <taxon>Comamonadaceae</taxon>
        <taxon>Corticibacter</taxon>
    </lineage>
</organism>
<keyword evidence="2" id="KW-1003">Cell membrane</keyword>
<feature type="transmembrane region" description="Helical" evidence="6">
    <location>
        <begin position="279"/>
        <end position="298"/>
    </location>
</feature>
<dbReference type="Pfam" id="PF02653">
    <property type="entry name" value="BPD_transp_2"/>
    <property type="match status" value="1"/>
</dbReference>
<dbReference type="GO" id="GO:0005886">
    <property type="term" value="C:plasma membrane"/>
    <property type="evidence" value="ECO:0007669"/>
    <property type="project" value="UniProtKB-SubCell"/>
</dbReference>
<evidence type="ECO:0000313" key="8">
    <source>
        <dbReference type="Proteomes" id="UP000278006"/>
    </source>
</evidence>
<dbReference type="GO" id="GO:0022857">
    <property type="term" value="F:transmembrane transporter activity"/>
    <property type="evidence" value="ECO:0007669"/>
    <property type="project" value="InterPro"/>
</dbReference>
<dbReference type="AlphaFoldDB" id="A0A3M6QSU3"/>
<dbReference type="RefSeq" id="WP_122229649.1">
    <property type="nucleotide sequence ID" value="NZ_RDQO01000003.1"/>
</dbReference>
<evidence type="ECO:0000313" key="7">
    <source>
        <dbReference type="EMBL" id="RMX05921.1"/>
    </source>
</evidence>
<feature type="transmembrane region" description="Helical" evidence="6">
    <location>
        <begin position="6"/>
        <end position="28"/>
    </location>
</feature>
<evidence type="ECO:0000256" key="1">
    <source>
        <dbReference type="ARBA" id="ARBA00004651"/>
    </source>
</evidence>
<proteinExistence type="predicted"/>
<evidence type="ECO:0000256" key="2">
    <source>
        <dbReference type="ARBA" id="ARBA00022475"/>
    </source>
</evidence>
<keyword evidence="5 6" id="KW-0472">Membrane</keyword>
<sequence length="312" mass="32478">MDSLSILDAAFLSTWLAAAIRLAGPVLLAALGEVFAERSGVLNIGIEGLLLIGALAAYLACGLSGSSWLGVFAAIVSGWLASLLLSWLYVTVQASQVVVGIVFNLLALGACSLVFRTTGEVTGGQSVAMFPALQIPGLSELPWVGPALFGQPVLLYVTLLLVLVASMVLQRSRFGLSLRAVGENPRAADAAGISVKRMRHAGVWISGGAAGMAGAYLMLCEVGVYRDSIVSGQGFIALAIVILGRWTPWKVMLAALVFGLADALQLSLQLLGWGLPPQLLLALPYALTLLAISGMFGGKSVQPAALLMPHQR</sequence>
<dbReference type="EMBL" id="RDQO01000003">
    <property type="protein sequence ID" value="RMX05921.1"/>
    <property type="molecule type" value="Genomic_DNA"/>
</dbReference>
<keyword evidence="8" id="KW-1185">Reference proteome</keyword>
<gene>
    <name evidence="7" type="ORF">D8I35_12285</name>
</gene>
<feature type="transmembrane region" description="Helical" evidence="6">
    <location>
        <begin position="66"/>
        <end position="90"/>
    </location>
</feature>
<evidence type="ECO:0000256" key="3">
    <source>
        <dbReference type="ARBA" id="ARBA00022692"/>
    </source>
</evidence>
<feature type="transmembrane region" description="Helical" evidence="6">
    <location>
        <begin position="40"/>
        <end position="60"/>
    </location>
</feature>
<protein>
    <submittedName>
        <fullName evidence="7">ABC transporter permease</fullName>
    </submittedName>
</protein>
<comment type="caution">
    <text evidence="7">The sequence shown here is derived from an EMBL/GenBank/DDBJ whole genome shotgun (WGS) entry which is preliminary data.</text>
</comment>
<evidence type="ECO:0000256" key="5">
    <source>
        <dbReference type="ARBA" id="ARBA00023136"/>
    </source>
</evidence>
<feature type="transmembrane region" description="Helical" evidence="6">
    <location>
        <begin position="201"/>
        <end position="219"/>
    </location>
</feature>
<evidence type="ECO:0000256" key="6">
    <source>
        <dbReference type="SAM" id="Phobius"/>
    </source>
</evidence>
<dbReference type="OrthoDB" id="9792579at2"/>
<dbReference type="Proteomes" id="UP000278006">
    <property type="component" value="Unassembled WGS sequence"/>
</dbReference>